<protein>
    <submittedName>
        <fullName evidence="4">Cytosolic non-specific dipeptidase</fullName>
    </submittedName>
</protein>
<dbReference type="STRING" id="6265.A0A0B2VTP9"/>
<evidence type="ECO:0000313" key="5">
    <source>
        <dbReference type="Proteomes" id="UP000031036"/>
    </source>
</evidence>
<keyword evidence="1" id="KW-0645">Protease</keyword>
<dbReference type="SUPFAM" id="SSF53187">
    <property type="entry name" value="Zn-dependent exopeptidases"/>
    <property type="match status" value="1"/>
</dbReference>
<keyword evidence="3" id="KW-0378">Hydrolase</keyword>
<dbReference type="Gene3D" id="3.30.70.360">
    <property type="match status" value="1"/>
</dbReference>
<proteinExistence type="predicted"/>
<comment type="caution">
    <text evidence="4">The sequence shown here is derived from an EMBL/GenBank/DDBJ whole genome shotgun (WGS) entry which is preliminary data.</text>
</comment>
<evidence type="ECO:0000256" key="2">
    <source>
        <dbReference type="ARBA" id="ARBA00022723"/>
    </source>
</evidence>
<keyword evidence="5" id="KW-1185">Reference proteome</keyword>
<organism evidence="4 5">
    <name type="scientific">Toxocara canis</name>
    <name type="common">Canine roundworm</name>
    <dbReference type="NCBI Taxonomy" id="6265"/>
    <lineage>
        <taxon>Eukaryota</taxon>
        <taxon>Metazoa</taxon>
        <taxon>Ecdysozoa</taxon>
        <taxon>Nematoda</taxon>
        <taxon>Chromadorea</taxon>
        <taxon>Rhabditida</taxon>
        <taxon>Spirurina</taxon>
        <taxon>Ascaridomorpha</taxon>
        <taxon>Ascaridoidea</taxon>
        <taxon>Toxocaridae</taxon>
        <taxon>Toxocara</taxon>
    </lineage>
</organism>
<dbReference type="GO" id="GO:0046872">
    <property type="term" value="F:metal ion binding"/>
    <property type="evidence" value="ECO:0007669"/>
    <property type="project" value="UniProtKB-KW"/>
</dbReference>
<dbReference type="OrthoDB" id="7832001at2759"/>
<dbReference type="AlphaFoldDB" id="A0A0B2VTP9"/>
<dbReference type="OMA" id="CISLTNC"/>
<dbReference type="Proteomes" id="UP000031036">
    <property type="component" value="Unassembled WGS sequence"/>
</dbReference>
<gene>
    <name evidence="4" type="primary">Cndp2</name>
    <name evidence="4" type="ORF">Tcan_05915</name>
</gene>
<evidence type="ECO:0000256" key="3">
    <source>
        <dbReference type="ARBA" id="ARBA00022801"/>
    </source>
</evidence>
<dbReference type="GO" id="GO:0006508">
    <property type="term" value="P:proteolysis"/>
    <property type="evidence" value="ECO:0007669"/>
    <property type="project" value="UniProtKB-KW"/>
</dbReference>
<dbReference type="PANTHER" id="PTHR43270">
    <property type="entry name" value="BETA-ALA-HIS DIPEPTIDASE"/>
    <property type="match status" value="1"/>
</dbReference>
<evidence type="ECO:0000256" key="1">
    <source>
        <dbReference type="ARBA" id="ARBA00022670"/>
    </source>
</evidence>
<accession>A0A0B2VTP9</accession>
<dbReference type="Gene3D" id="3.40.630.10">
    <property type="entry name" value="Zn peptidases"/>
    <property type="match status" value="1"/>
</dbReference>
<dbReference type="InterPro" id="IPR051458">
    <property type="entry name" value="Cyt/Met_Dipeptidase"/>
</dbReference>
<sequence>MIGGGIDIVAGVEGGYNGSGMKTIIPSKVAASFSIYLVPNMIPDRVNSHVINFLNIFWPKRQSPNSIKVYPQHSVYPWITTYNHPHFEAANRAINHVYGVDADLIRQSRAIPAATILHQMTGSSIIVMPLNTKDDAPEAVNEKLQLRSYMEGMKTIIAYLFELASV</sequence>
<dbReference type="EMBL" id="JPKZ01000905">
    <property type="protein sequence ID" value="KHN84729.1"/>
    <property type="molecule type" value="Genomic_DNA"/>
</dbReference>
<name>A0A0B2VTP9_TOXCA</name>
<evidence type="ECO:0000313" key="4">
    <source>
        <dbReference type="EMBL" id="KHN84729.1"/>
    </source>
</evidence>
<keyword evidence="2" id="KW-0479">Metal-binding</keyword>
<dbReference type="PANTHER" id="PTHR43270:SF4">
    <property type="entry name" value="CARNOSINE DIPEPTIDASE 2, ISOFORM A"/>
    <property type="match status" value="1"/>
</dbReference>
<reference evidence="4 5" key="1">
    <citation type="submission" date="2014-11" db="EMBL/GenBank/DDBJ databases">
        <title>Genetic blueprint of the zoonotic pathogen Toxocara canis.</title>
        <authorList>
            <person name="Zhu X.-Q."/>
            <person name="Korhonen P.K."/>
            <person name="Cai H."/>
            <person name="Young N.D."/>
            <person name="Nejsum P."/>
            <person name="von Samson-Himmelstjerna G."/>
            <person name="Boag P.R."/>
            <person name="Tan P."/>
            <person name="Li Q."/>
            <person name="Min J."/>
            <person name="Yang Y."/>
            <person name="Wang X."/>
            <person name="Fang X."/>
            <person name="Hall R.S."/>
            <person name="Hofmann A."/>
            <person name="Sternberg P.W."/>
            <person name="Jex A.R."/>
            <person name="Gasser R.B."/>
        </authorList>
    </citation>
    <scope>NUCLEOTIDE SEQUENCE [LARGE SCALE GENOMIC DNA]</scope>
    <source>
        <strain evidence="4">PN_DK_2014</strain>
    </source>
</reference>
<dbReference type="GO" id="GO:0008233">
    <property type="term" value="F:peptidase activity"/>
    <property type="evidence" value="ECO:0007669"/>
    <property type="project" value="UniProtKB-KW"/>
</dbReference>